<name>A0A6J0NCN7_RAPSA</name>
<dbReference type="InterPro" id="IPR039542">
    <property type="entry name" value="Erv_N"/>
</dbReference>
<proteinExistence type="predicted"/>
<evidence type="ECO:0000256" key="1">
    <source>
        <dbReference type="SAM" id="Phobius"/>
    </source>
</evidence>
<dbReference type="GeneID" id="108853359"/>
<dbReference type="RefSeq" id="XP_018482280.2">
    <property type="nucleotide sequence ID" value="XM_018626778.2"/>
</dbReference>
<feature type="domain" description="Endoplasmic reticulum vesicle transporter N-terminal" evidence="2">
    <location>
        <begin position="8"/>
        <end position="70"/>
    </location>
</feature>
<dbReference type="Proteomes" id="UP000504610">
    <property type="component" value="Chromosome 4"/>
</dbReference>
<dbReference type="AlphaFoldDB" id="A0A6J0NCN7"/>
<protein>
    <submittedName>
        <fullName evidence="4">Protein disulfide-isomerase 5-3-like</fullName>
    </submittedName>
</protein>
<dbReference type="OrthoDB" id="1602938at2759"/>
<keyword evidence="3" id="KW-1185">Reference proteome</keyword>
<dbReference type="KEGG" id="rsz:108853359"/>
<dbReference type="Pfam" id="PF13850">
    <property type="entry name" value="ERGIC_N"/>
    <property type="match status" value="1"/>
</dbReference>
<feature type="transmembrane region" description="Helical" evidence="1">
    <location>
        <begin position="21"/>
        <end position="38"/>
    </location>
</feature>
<dbReference type="GO" id="GO:0030134">
    <property type="term" value="C:COPII-coated ER to Golgi transport vesicle"/>
    <property type="evidence" value="ECO:0007669"/>
    <property type="project" value="TreeGrafter"/>
</dbReference>
<dbReference type="PANTHER" id="PTHR10984">
    <property type="entry name" value="ENDOPLASMIC RETICULUM-GOLGI INTERMEDIATE COMPARTMENT PROTEIN"/>
    <property type="match status" value="1"/>
</dbReference>
<evidence type="ECO:0000313" key="4">
    <source>
        <dbReference type="RefSeq" id="XP_018482280.2"/>
    </source>
</evidence>
<dbReference type="GO" id="GO:0005783">
    <property type="term" value="C:endoplasmic reticulum"/>
    <property type="evidence" value="ECO:0007669"/>
    <property type="project" value="TreeGrafter"/>
</dbReference>
<dbReference type="InterPro" id="IPR045888">
    <property type="entry name" value="Erv"/>
</dbReference>
<keyword evidence="1" id="KW-0472">Membrane</keyword>
<keyword evidence="1" id="KW-1133">Transmembrane helix</keyword>
<reference evidence="4" key="2">
    <citation type="submission" date="2025-08" db="UniProtKB">
        <authorList>
            <consortium name="RefSeq"/>
        </authorList>
    </citation>
    <scope>IDENTIFICATION</scope>
    <source>
        <tissue evidence="4">Leaf</tissue>
    </source>
</reference>
<evidence type="ECO:0000259" key="2">
    <source>
        <dbReference type="Pfam" id="PF13850"/>
    </source>
</evidence>
<gene>
    <name evidence="4" type="primary">LOC108853359</name>
</gene>
<sequence>MGPNSNSRKILRDLTKASLSDAGLSIVAVFIMMLLFGMELSSYLAVDTTATVVVDKSVDGDFLHIDFNIRSCRTVQQGSL</sequence>
<accession>A0A6J0NCN7</accession>
<reference evidence="3" key="1">
    <citation type="journal article" date="2019" name="Database">
        <title>The radish genome database (RadishGD): an integrated information resource for radish genomics.</title>
        <authorList>
            <person name="Yu H.J."/>
            <person name="Baek S."/>
            <person name="Lee Y.J."/>
            <person name="Cho A."/>
            <person name="Mun J.H."/>
        </authorList>
    </citation>
    <scope>NUCLEOTIDE SEQUENCE [LARGE SCALE GENOMIC DNA]</scope>
    <source>
        <strain evidence="3">cv. WK10039</strain>
    </source>
</reference>
<keyword evidence="1" id="KW-0812">Transmembrane</keyword>
<dbReference type="PANTHER" id="PTHR10984:SF79">
    <property type="entry name" value="THIOREDOXIN DOMAIN-CONTAINING PROTEIN"/>
    <property type="match status" value="1"/>
</dbReference>
<evidence type="ECO:0000313" key="3">
    <source>
        <dbReference type="Proteomes" id="UP000504610"/>
    </source>
</evidence>
<organism evidence="3 4">
    <name type="scientific">Raphanus sativus</name>
    <name type="common">Radish</name>
    <name type="synonym">Raphanus raphanistrum var. sativus</name>
    <dbReference type="NCBI Taxonomy" id="3726"/>
    <lineage>
        <taxon>Eukaryota</taxon>
        <taxon>Viridiplantae</taxon>
        <taxon>Streptophyta</taxon>
        <taxon>Embryophyta</taxon>
        <taxon>Tracheophyta</taxon>
        <taxon>Spermatophyta</taxon>
        <taxon>Magnoliopsida</taxon>
        <taxon>eudicotyledons</taxon>
        <taxon>Gunneridae</taxon>
        <taxon>Pentapetalae</taxon>
        <taxon>rosids</taxon>
        <taxon>malvids</taxon>
        <taxon>Brassicales</taxon>
        <taxon>Brassicaceae</taxon>
        <taxon>Brassiceae</taxon>
        <taxon>Raphanus</taxon>
    </lineage>
</organism>